<evidence type="ECO:0000256" key="1">
    <source>
        <dbReference type="ARBA" id="ARBA00004141"/>
    </source>
</evidence>
<dbReference type="PANTHER" id="PTHR43791">
    <property type="entry name" value="PERMEASE-RELATED"/>
    <property type="match status" value="1"/>
</dbReference>
<evidence type="ECO:0000256" key="7">
    <source>
        <dbReference type="SAM" id="Phobius"/>
    </source>
</evidence>
<evidence type="ECO:0000256" key="5">
    <source>
        <dbReference type="ARBA" id="ARBA00023136"/>
    </source>
</evidence>
<feature type="transmembrane region" description="Helical" evidence="7">
    <location>
        <begin position="158"/>
        <end position="179"/>
    </location>
</feature>
<feature type="transmembrane region" description="Helical" evidence="7">
    <location>
        <begin position="357"/>
        <end position="377"/>
    </location>
</feature>
<feature type="transmembrane region" description="Helical" evidence="7">
    <location>
        <begin position="438"/>
        <end position="455"/>
    </location>
</feature>
<dbReference type="GO" id="GO:0016020">
    <property type="term" value="C:membrane"/>
    <property type="evidence" value="ECO:0007669"/>
    <property type="project" value="UniProtKB-SubCell"/>
</dbReference>
<dbReference type="SUPFAM" id="SSF103473">
    <property type="entry name" value="MFS general substrate transporter"/>
    <property type="match status" value="1"/>
</dbReference>
<evidence type="ECO:0000256" key="2">
    <source>
        <dbReference type="ARBA" id="ARBA00022448"/>
    </source>
</evidence>
<evidence type="ECO:0000256" key="3">
    <source>
        <dbReference type="ARBA" id="ARBA00022692"/>
    </source>
</evidence>
<dbReference type="EMBL" id="JAPDRK010000011">
    <property type="protein sequence ID" value="KAJ9607634.1"/>
    <property type="molecule type" value="Genomic_DNA"/>
</dbReference>
<dbReference type="Proteomes" id="UP001172673">
    <property type="component" value="Unassembled WGS sequence"/>
</dbReference>
<comment type="similarity">
    <text evidence="6">Belongs to the major facilitator superfamily. Allantoate permease family.</text>
</comment>
<evidence type="ECO:0000313" key="9">
    <source>
        <dbReference type="Proteomes" id="UP001172673"/>
    </source>
</evidence>
<comment type="subcellular location">
    <subcellularLocation>
        <location evidence="1">Membrane</location>
        <topology evidence="1">Multi-pass membrane protein</topology>
    </subcellularLocation>
</comment>
<dbReference type="Pfam" id="PF07690">
    <property type="entry name" value="MFS_1"/>
    <property type="match status" value="1"/>
</dbReference>
<evidence type="ECO:0000256" key="4">
    <source>
        <dbReference type="ARBA" id="ARBA00022989"/>
    </source>
</evidence>
<evidence type="ECO:0000313" key="8">
    <source>
        <dbReference type="EMBL" id="KAJ9607634.1"/>
    </source>
</evidence>
<dbReference type="Gene3D" id="1.20.1250.20">
    <property type="entry name" value="MFS general substrate transporter like domains"/>
    <property type="match status" value="1"/>
</dbReference>
<keyword evidence="5 7" id="KW-0472">Membrane</keyword>
<dbReference type="AlphaFoldDB" id="A0AA39CGP0"/>
<accession>A0AA39CGP0</accession>
<keyword evidence="2" id="KW-0813">Transport</keyword>
<keyword evidence="9" id="KW-1185">Reference proteome</keyword>
<feature type="transmembrane region" description="Helical" evidence="7">
    <location>
        <begin position="329"/>
        <end position="351"/>
    </location>
</feature>
<feature type="transmembrane region" description="Helical" evidence="7">
    <location>
        <begin position="191"/>
        <end position="212"/>
    </location>
</feature>
<evidence type="ECO:0008006" key="10">
    <source>
        <dbReference type="Google" id="ProtNLM"/>
    </source>
</evidence>
<name>A0AA39CGP0_9EURO</name>
<keyword evidence="4 7" id="KW-1133">Transmembrane helix</keyword>
<dbReference type="GO" id="GO:0022857">
    <property type="term" value="F:transmembrane transporter activity"/>
    <property type="evidence" value="ECO:0007669"/>
    <property type="project" value="InterPro"/>
</dbReference>
<protein>
    <recommendedName>
        <fullName evidence="10">Allantoate permease</fullName>
    </recommendedName>
</protein>
<feature type="transmembrane region" description="Helical" evidence="7">
    <location>
        <begin position="224"/>
        <end position="246"/>
    </location>
</feature>
<dbReference type="PANTHER" id="PTHR43791:SF40">
    <property type="entry name" value="THIAMINE PATHWAY TRANSPORTER THI73"/>
    <property type="match status" value="1"/>
</dbReference>
<evidence type="ECO:0000256" key="6">
    <source>
        <dbReference type="ARBA" id="ARBA00037968"/>
    </source>
</evidence>
<proteinExistence type="inferred from homology"/>
<sequence length="528" mass="59217">MKDDIEEHPPATTVHSVESVNEKLVDYKDVDAALSFLRANVAADGAVPIDEKKLMRKVDWTIMPLMFACYYLQYTDKTLLSYASVMGVIEDTHMPDNGFSNLAIAFYVSFLFCEPLQSFFIQKFPTAKYLGCNVICWGLVVTMNSVCHNYRSVVTLRVLLGIFESACAPSLVILTAMWYKRHEQVSRMGIWYQGTSIAPAVSSLASFGFLHYANSNPHLSFKSWQILFLMFGLITICVGILVVLFLPDNPMKSRLSDAEKVFIIERVRENQTGIENKKLKWNQLKEVFLDIRTWLLSLVVITTNVPNGAVSSFSSLIISGFGYDDYTTLLLNLPGCAVAFVAVGFGTWWAGRYNARGIAIIVLIIPTLIGGALMAWLPEDNRAGLLAGNFMTNTVGASKFSAETVPPSFFFDPADWTQALPLLYSWITSNYAGHTKKIAMNAIVLMSFCIGNIIGPETFRDKDAPKYIPAKLTIVVILAVGICLAITLDLLYSWDNKKRDREAQQELPQDYEFLDLTDKQNRNFRYLL</sequence>
<comment type="caution">
    <text evidence="8">The sequence shown here is derived from an EMBL/GenBank/DDBJ whole genome shotgun (WGS) entry which is preliminary data.</text>
</comment>
<dbReference type="InterPro" id="IPR011701">
    <property type="entry name" value="MFS"/>
</dbReference>
<feature type="transmembrane region" description="Helical" evidence="7">
    <location>
        <begin position="98"/>
        <end position="117"/>
    </location>
</feature>
<dbReference type="FunFam" id="1.20.1250.20:FF:000064">
    <property type="entry name" value="MFS allantoate transporter"/>
    <property type="match status" value="1"/>
</dbReference>
<reference evidence="8" key="1">
    <citation type="submission" date="2022-10" db="EMBL/GenBank/DDBJ databases">
        <title>Culturing micro-colonial fungi from biological soil crusts in the Mojave desert and describing Neophaeococcomyces mojavensis, and introducing the new genera and species Taxawa tesnikishii.</title>
        <authorList>
            <person name="Kurbessoian T."/>
            <person name="Stajich J.E."/>
        </authorList>
    </citation>
    <scope>NUCLEOTIDE SEQUENCE</scope>
    <source>
        <strain evidence="8">TK_41</strain>
    </source>
</reference>
<organism evidence="8 9">
    <name type="scientific">Cladophialophora chaetospira</name>
    <dbReference type="NCBI Taxonomy" id="386627"/>
    <lineage>
        <taxon>Eukaryota</taxon>
        <taxon>Fungi</taxon>
        <taxon>Dikarya</taxon>
        <taxon>Ascomycota</taxon>
        <taxon>Pezizomycotina</taxon>
        <taxon>Eurotiomycetes</taxon>
        <taxon>Chaetothyriomycetidae</taxon>
        <taxon>Chaetothyriales</taxon>
        <taxon>Herpotrichiellaceae</taxon>
        <taxon>Cladophialophora</taxon>
    </lineage>
</organism>
<keyword evidence="3 7" id="KW-0812">Transmembrane</keyword>
<feature type="transmembrane region" description="Helical" evidence="7">
    <location>
        <begin position="467"/>
        <end position="492"/>
    </location>
</feature>
<dbReference type="InterPro" id="IPR036259">
    <property type="entry name" value="MFS_trans_sf"/>
</dbReference>
<gene>
    <name evidence="8" type="ORF">H2200_007712</name>
</gene>